<accession>A0A9W4UAE1</accession>
<evidence type="ECO:0000313" key="2">
    <source>
        <dbReference type="Proteomes" id="UP001152607"/>
    </source>
</evidence>
<keyword evidence="2" id="KW-1185">Reference proteome</keyword>
<proteinExistence type="predicted"/>
<dbReference type="EMBL" id="CAOQHR010000003">
    <property type="protein sequence ID" value="CAI6332618.1"/>
    <property type="molecule type" value="Genomic_DNA"/>
</dbReference>
<evidence type="ECO:0000313" key="1">
    <source>
        <dbReference type="EMBL" id="CAI6332618.1"/>
    </source>
</evidence>
<gene>
    <name evidence="1" type="ORF">PDIGIT_LOCUS5645</name>
</gene>
<comment type="caution">
    <text evidence="1">The sequence shown here is derived from an EMBL/GenBank/DDBJ whole genome shotgun (WGS) entry which is preliminary data.</text>
</comment>
<reference evidence="1" key="1">
    <citation type="submission" date="2023-01" db="EMBL/GenBank/DDBJ databases">
        <authorList>
            <person name="Van Ghelder C."/>
            <person name="Rancurel C."/>
        </authorList>
    </citation>
    <scope>NUCLEOTIDE SEQUENCE</scope>
    <source>
        <strain evidence="1">CNCM I-4278</strain>
    </source>
</reference>
<protein>
    <submittedName>
        <fullName evidence="1">Uncharacterized protein</fullName>
    </submittedName>
</protein>
<dbReference type="Proteomes" id="UP001152607">
    <property type="component" value="Unassembled WGS sequence"/>
</dbReference>
<organism evidence="1 2">
    <name type="scientific">Periconia digitata</name>
    <dbReference type="NCBI Taxonomy" id="1303443"/>
    <lineage>
        <taxon>Eukaryota</taxon>
        <taxon>Fungi</taxon>
        <taxon>Dikarya</taxon>
        <taxon>Ascomycota</taxon>
        <taxon>Pezizomycotina</taxon>
        <taxon>Dothideomycetes</taxon>
        <taxon>Pleosporomycetidae</taxon>
        <taxon>Pleosporales</taxon>
        <taxon>Massarineae</taxon>
        <taxon>Periconiaceae</taxon>
        <taxon>Periconia</taxon>
    </lineage>
</organism>
<name>A0A9W4UAE1_9PLEO</name>
<dbReference type="AlphaFoldDB" id="A0A9W4UAE1"/>
<sequence length="57" mass="6894">MTSWETRSAWKNFSPSCLPLLKIYRFLGCRISTFFFHSSCAMEWLLFHVKPIFYRLV</sequence>